<protein>
    <recommendedName>
        <fullName evidence="6">TIGR01777 family protein</fullName>
    </recommendedName>
</protein>
<dbReference type="InterPro" id="IPR001509">
    <property type="entry name" value="Epimerase_deHydtase"/>
</dbReference>
<accession>A0A4R7VDR8</accession>
<dbReference type="AlphaFoldDB" id="A0A4R7VDR8"/>
<comment type="similarity">
    <text evidence="1">Belongs to the NAD(P)-dependent epimerase/dehydratase family. SDR39U1 subfamily.</text>
</comment>
<evidence type="ECO:0000313" key="5">
    <source>
        <dbReference type="Proteomes" id="UP000294927"/>
    </source>
</evidence>
<dbReference type="Pfam" id="PF01370">
    <property type="entry name" value="Epimerase"/>
    <property type="match status" value="1"/>
</dbReference>
<dbReference type="PANTHER" id="PTHR11092">
    <property type="entry name" value="SUGAR NUCLEOTIDE EPIMERASE RELATED"/>
    <property type="match status" value="1"/>
</dbReference>
<dbReference type="EMBL" id="SOCP01000010">
    <property type="protein sequence ID" value="TDV47195.1"/>
    <property type="molecule type" value="Genomic_DNA"/>
</dbReference>
<sequence length="296" mass="32061">MKVAVSGTSGLLGNALVRHLMAEGHQVVRLVRRRPESYDEVLWYPEVDTERLRGVDALVHLVGETLVGRWTSHQREAIRESRVVGTRLLATALAGMSDGPRVMLCASATGFYGSRGAVELTEESQPGQGFLASVYQEMEAAAAPAAAAGLRVVYPRFGVLQSTEAGALAVLLPAFRLGLGFRMGRGSQWVSWVGLQDAARAVLHVLDARIAGPVNVVAPTPVMNREYADTLASVLRRPRVLALPPFLLRRFFGAGLVEEVLLASARVVPNRLLTSGFRFVHPTLRDALRNVLLPVT</sequence>
<dbReference type="Gene3D" id="3.40.50.720">
    <property type="entry name" value="NAD(P)-binding Rossmann-like Domain"/>
    <property type="match status" value="1"/>
</dbReference>
<dbReference type="RefSeq" id="WP_133905678.1">
    <property type="nucleotide sequence ID" value="NZ_SOCP01000010.1"/>
</dbReference>
<keyword evidence="5" id="KW-1185">Reference proteome</keyword>
<evidence type="ECO:0000256" key="1">
    <source>
        <dbReference type="ARBA" id="ARBA00009353"/>
    </source>
</evidence>
<proteinExistence type="inferred from homology"/>
<dbReference type="PANTHER" id="PTHR11092:SF0">
    <property type="entry name" value="EPIMERASE FAMILY PROTEIN SDR39U1"/>
    <property type="match status" value="1"/>
</dbReference>
<dbReference type="Pfam" id="PF08338">
    <property type="entry name" value="DUF1731"/>
    <property type="match status" value="1"/>
</dbReference>
<evidence type="ECO:0008006" key="6">
    <source>
        <dbReference type="Google" id="ProtNLM"/>
    </source>
</evidence>
<organism evidence="4 5">
    <name type="scientific">Actinophytocola oryzae</name>
    <dbReference type="NCBI Taxonomy" id="502181"/>
    <lineage>
        <taxon>Bacteria</taxon>
        <taxon>Bacillati</taxon>
        <taxon>Actinomycetota</taxon>
        <taxon>Actinomycetes</taxon>
        <taxon>Pseudonocardiales</taxon>
        <taxon>Pseudonocardiaceae</taxon>
    </lineage>
</organism>
<dbReference type="OrthoDB" id="9801773at2"/>
<gene>
    <name evidence="4" type="ORF">CLV71_110379</name>
</gene>
<reference evidence="4 5" key="1">
    <citation type="submission" date="2019-03" db="EMBL/GenBank/DDBJ databases">
        <title>Genomic Encyclopedia of Archaeal and Bacterial Type Strains, Phase II (KMG-II): from individual species to whole genera.</title>
        <authorList>
            <person name="Goeker M."/>
        </authorList>
    </citation>
    <scope>NUCLEOTIDE SEQUENCE [LARGE SCALE GENOMIC DNA]</scope>
    <source>
        <strain evidence="4 5">DSM 45499</strain>
    </source>
</reference>
<name>A0A4R7VDR8_9PSEU</name>
<feature type="domain" description="DUF1731" evidence="3">
    <location>
        <begin position="244"/>
        <end position="291"/>
    </location>
</feature>
<dbReference type="InterPro" id="IPR010099">
    <property type="entry name" value="SDR39U1"/>
</dbReference>
<dbReference type="NCBIfam" id="TIGR01777">
    <property type="entry name" value="yfcH"/>
    <property type="match status" value="1"/>
</dbReference>
<evidence type="ECO:0000259" key="3">
    <source>
        <dbReference type="Pfam" id="PF08338"/>
    </source>
</evidence>
<evidence type="ECO:0000313" key="4">
    <source>
        <dbReference type="EMBL" id="TDV47195.1"/>
    </source>
</evidence>
<feature type="domain" description="NAD-dependent epimerase/dehydratase" evidence="2">
    <location>
        <begin position="4"/>
        <end position="210"/>
    </location>
</feature>
<dbReference type="InterPro" id="IPR036291">
    <property type="entry name" value="NAD(P)-bd_dom_sf"/>
</dbReference>
<comment type="caution">
    <text evidence="4">The sequence shown here is derived from an EMBL/GenBank/DDBJ whole genome shotgun (WGS) entry which is preliminary data.</text>
</comment>
<dbReference type="SUPFAM" id="SSF51735">
    <property type="entry name" value="NAD(P)-binding Rossmann-fold domains"/>
    <property type="match status" value="1"/>
</dbReference>
<dbReference type="Proteomes" id="UP000294927">
    <property type="component" value="Unassembled WGS sequence"/>
</dbReference>
<dbReference type="InterPro" id="IPR013549">
    <property type="entry name" value="DUF1731"/>
</dbReference>
<evidence type="ECO:0000259" key="2">
    <source>
        <dbReference type="Pfam" id="PF01370"/>
    </source>
</evidence>